<proteinExistence type="predicted"/>
<feature type="transmembrane region" description="Helical" evidence="2">
    <location>
        <begin position="39"/>
        <end position="60"/>
    </location>
</feature>
<protein>
    <recommendedName>
        <fullName evidence="5">Serine/threonine protein kinase</fullName>
    </recommendedName>
</protein>
<dbReference type="RefSeq" id="WP_285186759.1">
    <property type="nucleotide sequence ID" value="NZ_CP126981.1"/>
</dbReference>
<sequence length="131" mass="13467">MTGYGSPDDPSEAPTGFYDLNGGDQPPPQGSGPWYRNPIVLVALGLFVAILLGLAFYLFADQTGGTGGTTQTPTSPTTSTSPPATTTTTDSVAPTESTTVEPTTTEPTTAAPTSTDDGHHHHHHHHDGGTP</sequence>
<evidence type="ECO:0008006" key="5">
    <source>
        <dbReference type="Google" id="ProtNLM"/>
    </source>
</evidence>
<evidence type="ECO:0000256" key="2">
    <source>
        <dbReference type="SAM" id="Phobius"/>
    </source>
</evidence>
<keyword evidence="2" id="KW-1133">Transmembrane helix</keyword>
<gene>
    <name evidence="3" type="ORF">PT015_20125</name>
</gene>
<dbReference type="EMBL" id="CP126981">
    <property type="protein sequence ID" value="WIM87144.1"/>
    <property type="molecule type" value="Genomic_DNA"/>
</dbReference>
<accession>A0ABY8W056</accession>
<keyword evidence="2" id="KW-0472">Membrane</keyword>
<feature type="compositionally biased region" description="Low complexity" evidence="1">
    <location>
        <begin position="69"/>
        <end position="115"/>
    </location>
</feature>
<name>A0ABY8W056_9MYCO</name>
<keyword evidence="2" id="KW-0812">Transmembrane</keyword>
<feature type="region of interest" description="Disordered" evidence="1">
    <location>
        <begin position="61"/>
        <end position="131"/>
    </location>
</feature>
<dbReference type="Proteomes" id="UP001236585">
    <property type="component" value="Chromosome"/>
</dbReference>
<reference evidence="3 4" key="1">
    <citation type="journal article" date="2023" name="Microbiol. Resour. Announc.">
        <title>Complete Genome Sequence of Mycobacterium wuenschmanii, a novel Nontuberculous Mycobacterium Isolated from a captive population of Amazon Milk Frogs.</title>
        <authorList>
            <person name="Hicks J."/>
            <person name="Zeineldin M."/>
            <person name="Ward H."/>
            <person name="Wuenschmann A."/>
            <person name="Camp P."/>
            <person name="Farrell D."/>
            <person name="Lehman K."/>
            <person name="Thacker T."/>
            <person name="Cuthbert E."/>
        </authorList>
    </citation>
    <scope>NUCLEOTIDE SEQUENCE [LARGE SCALE GENOMIC DNA]</scope>
    <source>
        <strain evidence="3 4">Wuenschmanii</strain>
    </source>
</reference>
<evidence type="ECO:0000313" key="4">
    <source>
        <dbReference type="Proteomes" id="UP001236585"/>
    </source>
</evidence>
<evidence type="ECO:0000256" key="1">
    <source>
        <dbReference type="SAM" id="MobiDB-lite"/>
    </source>
</evidence>
<feature type="compositionally biased region" description="Basic residues" evidence="1">
    <location>
        <begin position="120"/>
        <end position="131"/>
    </location>
</feature>
<organism evidence="3 4">
    <name type="scientific">Candidatus Mycobacterium wuenschmannii</name>
    <dbReference type="NCBI Taxonomy" id="3027808"/>
    <lineage>
        <taxon>Bacteria</taxon>
        <taxon>Bacillati</taxon>
        <taxon>Actinomycetota</taxon>
        <taxon>Actinomycetes</taxon>
        <taxon>Mycobacteriales</taxon>
        <taxon>Mycobacteriaceae</taxon>
        <taxon>Mycobacterium</taxon>
    </lineage>
</organism>
<feature type="region of interest" description="Disordered" evidence="1">
    <location>
        <begin position="1"/>
        <end position="36"/>
    </location>
</feature>
<keyword evidence="4" id="KW-1185">Reference proteome</keyword>
<evidence type="ECO:0000313" key="3">
    <source>
        <dbReference type="EMBL" id="WIM87144.1"/>
    </source>
</evidence>